<proteinExistence type="predicted"/>
<keyword evidence="2" id="KW-1185">Reference proteome</keyword>
<dbReference type="OrthoDB" id="9807828at2"/>
<evidence type="ECO:0000313" key="1">
    <source>
        <dbReference type="EMBL" id="KEO80889.1"/>
    </source>
</evidence>
<comment type="caution">
    <text evidence="1">The sequence shown here is derived from an EMBL/GenBank/DDBJ whole genome shotgun (WGS) entry which is preliminary data.</text>
</comment>
<accession>A0A074LIC2</accession>
<dbReference type="InterPro" id="IPR043773">
    <property type="entry name" value="JetA"/>
</dbReference>
<dbReference type="Pfam" id="PF18982">
    <property type="entry name" value="JetA"/>
    <property type="match status" value="1"/>
</dbReference>
<protein>
    <submittedName>
        <fullName evidence="1">Uncharacterized protein</fullName>
    </submittedName>
</protein>
<dbReference type="RefSeq" id="WP_152559375.1">
    <property type="nucleotide sequence ID" value="NZ_JMIR01000060.1"/>
</dbReference>
<dbReference type="EMBL" id="JMIR01000060">
    <property type="protein sequence ID" value="KEO80889.1"/>
    <property type="molecule type" value="Genomic_DNA"/>
</dbReference>
<name>A0A074LIC2_9BACL</name>
<evidence type="ECO:0000313" key="2">
    <source>
        <dbReference type="Proteomes" id="UP000027931"/>
    </source>
</evidence>
<dbReference type="AlphaFoldDB" id="A0A074LIC2"/>
<reference evidence="1 2" key="1">
    <citation type="journal article" date="2013" name="Int. J. Syst. Evol. Microbiol.">
        <title>Tumebacillus flagellatus sp. nov., an alpha-amylase/pullulanase-producing bacterium isolated from cassava wastewater.</title>
        <authorList>
            <person name="Wang Q."/>
            <person name="Xie N."/>
            <person name="Qin Y."/>
            <person name="Shen N."/>
            <person name="Zhu J."/>
            <person name="Mi H."/>
            <person name="Huang R."/>
        </authorList>
    </citation>
    <scope>NUCLEOTIDE SEQUENCE [LARGE SCALE GENOMIC DNA]</scope>
    <source>
        <strain evidence="1 2">GST4</strain>
    </source>
</reference>
<sequence>MFEKDSLDATDDDLYRAKANALLRRLKESKWIDIEDRDQYRQFVVLPHYSSRILSVLQELCEGRSIEYQRYAFSTYQLLTGEEAKQNPCFAVQEAEKMTRSFLEELQILVNNMKKHMEQLTSMSTIEEVLDYHFNRS</sequence>
<organism evidence="1 2">
    <name type="scientific">Tumebacillus flagellatus</name>
    <dbReference type="NCBI Taxonomy" id="1157490"/>
    <lineage>
        <taxon>Bacteria</taxon>
        <taxon>Bacillati</taxon>
        <taxon>Bacillota</taxon>
        <taxon>Bacilli</taxon>
        <taxon>Bacillales</taxon>
        <taxon>Alicyclobacillaceae</taxon>
        <taxon>Tumebacillus</taxon>
    </lineage>
</organism>
<dbReference type="Proteomes" id="UP000027931">
    <property type="component" value="Unassembled WGS sequence"/>
</dbReference>
<gene>
    <name evidence="1" type="ORF">EL26_23815</name>
</gene>
<dbReference type="eggNOG" id="ENOG502Z9CE">
    <property type="taxonomic scope" value="Bacteria"/>
</dbReference>